<dbReference type="Gene3D" id="3.40.30.10">
    <property type="entry name" value="Glutaredoxin"/>
    <property type="match status" value="1"/>
</dbReference>
<organism evidence="1 2">
    <name type="scientific">Methylobacterium nodulans (strain LMG 21967 / CNCM I-2342 / ORS 2060)</name>
    <dbReference type="NCBI Taxonomy" id="460265"/>
    <lineage>
        <taxon>Bacteria</taxon>
        <taxon>Pseudomonadati</taxon>
        <taxon>Pseudomonadota</taxon>
        <taxon>Alphaproteobacteria</taxon>
        <taxon>Hyphomicrobiales</taxon>
        <taxon>Methylobacteriaceae</taxon>
        <taxon>Methylobacterium</taxon>
    </lineage>
</organism>
<evidence type="ECO:0000313" key="2">
    <source>
        <dbReference type="Proteomes" id="UP000008207"/>
    </source>
</evidence>
<gene>
    <name evidence="1" type="ordered locus">Mnod_3272</name>
</gene>
<accession>B8IL07</accession>
<dbReference type="RefSeq" id="WP_015929858.1">
    <property type="nucleotide sequence ID" value="NC_011894.1"/>
</dbReference>
<dbReference type="AlphaFoldDB" id="B8IL07"/>
<keyword evidence="2" id="KW-1185">Reference proteome</keyword>
<proteinExistence type="predicted"/>
<protein>
    <recommendedName>
        <fullName evidence="3">(2Fe-2S) ferredoxin domain-containing protein</fullName>
    </recommendedName>
</protein>
<dbReference type="HOGENOM" id="CLU_153233_1_0_5"/>
<dbReference type="Proteomes" id="UP000008207">
    <property type="component" value="Chromosome"/>
</dbReference>
<dbReference type="eggNOG" id="ENOG5033ER1">
    <property type="taxonomic scope" value="Bacteria"/>
</dbReference>
<sequence length="106" mass="11394">MSGSGDVQRRRPKAASAPWNDLVVVCAKCAKRQGIGKVRKDLKRALKRTRPDRKVRVVETGCLGLCPKRSLTFATAASLRAGRLVVLDPATEAEAMAQVLVPDPAS</sequence>
<dbReference type="CDD" id="cd02980">
    <property type="entry name" value="TRX_Fd_family"/>
    <property type="match status" value="1"/>
</dbReference>
<dbReference type="KEGG" id="mno:Mnod_3272"/>
<name>B8IL07_METNO</name>
<evidence type="ECO:0000313" key="1">
    <source>
        <dbReference type="EMBL" id="ACL58195.1"/>
    </source>
</evidence>
<reference evidence="1 2" key="1">
    <citation type="submission" date="2009-01" db="EMBL/GenBank/DDBJ databases">
        <title>Complete sequence of chromosome of Methylobacterium nodulans ORS 2060.</title>
        <authorList>
            <consortium name="US DOE Joint Genome Institute"/>
            <person name="Lucas S."/>
            <person name="Copeland A."/>
            <person name="Lapidus A."/>
            <person name="Glavina del Rio T."/>
            <person name="Dalin E."/>
            <person name="Tice H."/>
            <person name="Bruce D."/>
            <person name="Goodwin L."/>
            <person name="Pitluck S."/>
            <person name="Sims D."/>
            <person name="Brettin T."/>
            <person name="Detter J.C."/>
            <person name="Han C."/>
            <person name="Larimer F."/>
            <person name="Land M."/>
            <person name="Hauser L."/>
            <person name="Kyrpides N."/>
            <person name="Ivanova N."/>
            <person name="Marx C.J."/>
            <person name="Richardson P."/>
        </authorList>
    </citation>
    <scope>NUCLEOTIDE SEQUENCE [LARGE SCALE GENOMIC DNA]</scope>
    <source>
        <strain evidence="2">LMG 21967 / CNCM I-2342 / ORS 2060</strain>
    </source>
</reference>
<evidence type="ECO:0008006" key="3">
    <source>
        <dbReference type="Google" id="ProtNLM"/>
    </source>
</evidence>
<dbReference type="STRING" id="460265.Mnod_3272"/>
<dbReference type="EMBL" id="CP001349">
    <property type="protein sequence ID" value="ACL58195.1"/>
    <property type="molecule type" value="Genomic_DNA"/>
</dbReference>